<name>A0A6I6JUL9_9BACT</name>
<dbReference type="Pfam" id="PF03190">
    <property type="entry name" value="Thioredox_DsbH"/>
    <property type="match status" value="1"/>
</dbReference>
<dbReference type="InterPro" id="IPR008928">
    <property type="entry name" value="6-hairpin_glycosidase_sf"/>
</dbReference>
<evidence type="ECO:0000259" key="2">
    <source>
        <dbReference type="Pfam" id="PF07944"/>
    </source>
</evidence>
<gene>
    <name evidence="3" type="ORF">GM418_21975</name>
</gene>
<protein>
    <submittedName>
        <fullName evidence="3">DUF255 domain-containing protein</fullName>
    </submittedName>
</protein>
<dbReference type="AlphaFoldDB" id="A0A6I6JUL9"/>
<dbReference type="Proteomes" id="UP000428260">
    <property type="component" value="Chromosome"/>
</dbReference>
<feature type="domain" description="Non-reducing end beta-L-arabinofuranosidase-like GH127 catalytic" evidence="2">
    <location>
        <begin position="415"/>
        <end position="577"/>
    </location>
</feature>
<dbReference type="GO" id="GO:0005975">
    <property type="term" value="P:carbohydrate metabolic process"/>
    <property type="evidence" value="ECO:0007669"/>
    <property type="project" value="InterPro"/>
</dbReference>
<keyword evidence="4" id="KW-1185">Reference proteome</keyword>
<evidence type="ECO:0000259" key="1">
    <source>
        <dbReference type="Pfam" id="PF03190"/>
    </source>
</evidence>
<proteinExistence type="predicted"/>
<reference evidence="3 4" key="1">
    <citation type="submission" date="2019-11" db="EMBL/GenBank/DDBJ databases">
        <authorList>
            <person name="Zheng R.K."/>
            <person name="Sun C.M."/>
        </authorList>
    </citation>
    <scope>NUCLEOTIDE SEQUENCE [LARGE SCALE GENOMIC DNA]</scope>
    <source>
        <strain evidence="3 4">WC007</strain>
    </source>
</reference>
<dbReference type="Pfam" id="PF07944">
    <property type="entry name" value="Beta-AFase-like_GH127_cat"/>
    <property type="match status" value="1"/>
</dbReference>
<dbReference type="SUPFAM" id="SSF52833">
    <property type="entry name" value="Thioredoxin-like"/>
    <property type="match status" value="1"/>
</dbReference>
<dbReference type="PANTHER" id="PTHR42899:SF1">
    <property type="entry name" value="SPERMATOGENESIS-ASSOCIATED PROTEIN 20"/>
    <property type="match status" value="1"/>
</dbReference>
<sequence>MEKKYTNALIHSSSPYLLQHAHNPVNWQPWSDKITEQAQKEDKLILVSIGYAACHWCHVMEHESFEDERVAEVMNDNFICVKVDREERPDVDHYYMTAVQLMQRQGGWPLNVIALPDGRPVWGGTYFPRETWMSDILAVAGFYRKNREQTIEYAENLQKGIEQVSVIEEKENILPGNSKMIESVVGEWSKRFDLEHGGRTGAPKFPMPVTLEFLLHFGCVKNDKSVLDYLKLTLEKMARGGIYDQAGGGFARYSVDEFWKVPHFEKMLYDNGQLLSIYSKGYQLFKNDEFKLVVKETIDFIERELTDESGAFYSSLDADSEGEEGKFYVWNAKELEKIIGDDFKLFSKYFNVNTKGFWEQGNNILLRDGSDPEFVFKNGISESGLQQKKKVWKDKLMNARRKRARPGLDDKTLSSWNALVIQGLLDAYKAFSERRYLELALKNATFLQNNILTQDGKLFHVWKKGQKSVAGFLEDYALLIQAFLTLFEVTSDEKWLKLSQMLVEITFQHFFDEKNEMFFFSEKDADSTITNHFQTEDNVIPAANSIMANNLYKLYLFLGKPEYLNIVKKMVQTVVSNFRNYPMAYANWGTLMLRIYEPHFELVVCGPNSEALLKEIQKDFNPNMIGLFSAKESEVAIFSKRFKNGEDLIYVCKAGVCELPVKSVVEAKKLLETHK</sequence>
<dbReference type="PANTHER" id="PTHR42899">
    <property type="entry name" value="SPERMATOGENESIS-ASSOCIATED PROTEIN 20"/>
    <property type="match status" value="1"/>
</dbReference>
<feature type="domain" description="Spermatogenesis-associated protein 20-like TRX" evidence="1">
    <location>
        <begin position="6"/>
        <end position="159"/>
    </location>
</feature>
<dbReference type="Gene3D" id="1.50.10.20">
    <property type="match status" value="1"/>
</dbReference>
<dbReference type="SUPFAM" id="SSF48208">
    <property type="entry name" value="Six-hairpin glycosidases"/>
    <property type="match status" value="1"/>
</dbReference>
<dbReference type="PIRSF" id="PIRSF006402">
    <property type="entry name" value="UCP006402_thioredoxin"/>
    <property type="match status" value="1"/>
</dbReference>
<dbReference type="RefSeq" id="WP_158869368.1">
    <property type="nucleotide sequence ID" value="NZ_CP046401.1"/>
</dbReference>
<dbReference type="CDD" id="cd02955">
    <property type="entry name" value="SSP411"/>
    <property type="match status" value="1"/>
</dbReference>
<dbReference type="InterPro" id="IPR024705">
    <property type="entry name" value="Ssp411"/>
</dbReference>
<dbReference type="InterPro" id="IPR004879">
    <property type="entry name" value="Ssp411-like_TRX"/>
</dbReference>
<dbReference type="EMBL" id="CP046401">
    <property type="protein sequence ID" value="QGY46231.1"/>
    <property type="molecule type" value="Genomic_DNA"/>
</dbReference>
<dbReference type="Gene3D" id="3.40.30.10">
    <property type="entry name" value="Glutaredoxin"/>
    <property type="match status" value="1"/>
</dbReference>
<dbReference type="InterPro" id="IPR036249">
    <property type="entry name" value="Thioredoxin-like_sf"/>
</dbReference>
<dbReference type="InterPro" id="IPR012878">
    <property type="entry name" value="Beta-AFase-like_GH127_cat"/>
</dbReference>
<evidence type="ECO:0000313" key="3">
    <source>
        <dbReference type="EMBL" id="QGY46231.1"/>
    </source>
</evidence>
<dbReference type="KEGG" id="mcos:GM418_21975"/>
<evidence type="ECO:0000313" key="4">
    <source>
        <dbReference type="Proteomes" id="UP000428260"/>
    </source>
</evidence>
<accession>A0A6I6JUL9</accession>
<organism evidence="3 4">
    <name type="scientific">Maribellus comscasis</name>
    <dbReference type="NCBI Taxonomy" id="2681766"/>
    <lineage>
        <taxon>Bacteria</taxon>
        <taxon>Pseudomonadati</taxon>
        <taxon>Bacteroidota</taxon>
        <taxon>Bacteroidia</taxon>
        <taxon>Marinilabiliales</taxon>
        <taxon>Prolixibacteraceae</taxon>
        <taxon>Maribellus</taxon>
    </lineage>
</organism>